<dbReference type="Gene3D" id="2.40.50.140">
    <property type="entry name" value="Nucleic acid-binding proteins"/>
    <property type="match status" value="1"/>
</dbReference>
<keyword evidence="3 7" id="KW-0227">DNA damage</keyword>
<organism evidence="9 10">
    <name type="scientific">Roseateles toxinivorans</name>
    <dbReference type="NCBI Taxonomy" id="270368"/>
    <lineage>
        <taxon>Bacteria</taxon>
        <taxon>Pseudomonadati</taxon>
        <taxon>Pseudomonadota</taxon>
        <taxon>Betaproteobacteria</taxon>
        <taxon>Burkholderiales</taxon>
        <taxon>Sphaerotilaceae</taxon>
        <taxon>Roseateles</taxon>
    </lineage>
</organism>
<evidence type="ECO:0000313" key="10">
    <source>
        <dbReference type="Proteomes" id="UP000295361"/>
    </source>
</evidence>
<gene>
    <name evidence="7" type="primary">recO</name>
    <name evidence="9" type="ORF">DES47_103443</name>
</gene>
<protein>
    <recommendedName>
        <fullName evidence="2 7">DNA repair protein RecO</fullName>
    </recommendedName>
    <alternativeName>
        <fullName evidence="6 7">Recombination protein O</fullName>
    </alternativeName>
</protein>
<evidence type="ECO:0000256" key="5">
    <source>
        <dbReference type="ARBA" id="ARBA00023204"/>
    </source>
</evidence>
<dbReference type="Pfam" id="PF02565">
    <property type="entry name" value="RecO_C"/>
    <property type="match status" value="1"/>
</dbReference>
<comment type="function">
    <text evidence="7">Involved in DNA repair and RecF pathway recombination.</text>
</comment>
<dbReference type="Pfam" id="PF11967">
    <property type="entry name" value="RecO_N"/>
    <property type="match status" value="1"/>
</dbReference>
<dbReference type="InterPro" id="IPR003717">
    <property type="entry name" value="RecO"/>
</dbReference>
<dbReference type="Gene3D" id="1.20.1440.120">
    <property type="entry name" value="Recombination protein O, C-terminal domain"/>
    <property type="match status" value="1"/>
</dbReference>
<dbReference type="PANTHER" id="PTHR33991:SF1">
    <property type="entry name" value="DNA REPAIR PROTEIN RECO"/>
    <property type="match status" value="1"/>
</dbReference>
<evidence type="ECO:0000256" key="1">
    <source>
        <dbReference type="ARBA" id="ARBA00007452"/>
    </source>
</evidence>
<reference evidence="9 10" key="1">
    <citation type="submission" date="2019-03" db="EMBL/GenBank/DDBJ databases">
        <title>Genomic Encyclopedia of Type Strains, Phase IV (KMG-IV): sequencing the most valuable type-strain genomes for metagenomic binning, comparative biology and taxonomic classification.</title>
        <authorList>
            <person name="Goeker M."/>
        </authorList>
    </citation>
    <scope>NUCLEOTIDE SEQUENCE [LARGE SCALE GENOMIC DNA]</scope>
    <source>
        <strain evidence="9 10">DSM 16998</strain>
    </source>
</reference>
<keyword evidence="4 7" id="KW-0233">DNA recombination</keyword>
<dbReference type="SUPFAM" id="SSF57863">
    <property type="entry name" value="ArfGap/RecO-like zinc finger"/>
    <property type="match status" value="1"/>
</dbReference>
<dbReference type="InterPro" id="IPR042242">
    <property type="entry name" value="RecO_C"/>
</dbReference>
<comment type="similarity">
    <text evidence="1 7">Belongs to the RecO family.</text>
</comment>
<dbReference type="SUPFAM" id="SSF50249">
    <property type="entry name" value="Nucleic acid-binding proteins"/>
    <property type="match status" value="1"/>
</dbReference>
<sequence>MNASRVSVRAPRAHATQPAFVLHHYDWSETSLILDLFTRELGRVAVVAKGAKRPYSQLRAVLLPFQRINVSLSKGSKTEEGAAEILTLRSAEWGGGATLPGGAAIFSGYYLNELLLKLLARQDPHPLLFDAYAQALPQLHAEDDASSQAGLRAFELMLLREIGLLPDLSLATTTQQALRPERDYALSPQSGVIAPAGDEARLSGATLIHLQAALEHGSHAALLQACGTALPALRAALRGLLHYHLGHAPLRTRQVMLDLQKLLDTKTP</sequence>
<dbReference type="Proteomes" id="UP000295361">
    <property type="component" value="Unassembled WGS sequence"/>
</dbReference>
<dbReference type="InParanoid" id="A0A4R6QNH1"/>
<evidence type="ECO:0000256" key="4">
    <source>
        <dbReference type="ARBA" id="ARBA00023172"/>
    </source>
</evidence>
<dbReference type="PANTHER" id="PTHR33991">
    <property type="entry name" value="DNA REPAIR PROTEIN RECO"/>
    <property type="match status" value="1"/>
</dbReference>
<dbReference type="InterPro" id="IPR012340">
    <property type="entry name" value="NA-bd_OB-fold"/>
</dbReference>
<name>A0A4R6QNH1_9BURK</name>
<dbReference type="GO" id="GO:0006302">
    <property type="term" value="P:double-strand break repair"/>
    <property type="evidence" value="ECO:0007669"/>
    <property type="project" value="TreeGrafter"/>
</dbReference>
<keyword evidence="5 7" id="KW-0234">DNA repair</keyword>
<dbReference type="FunCoup" id="A0A4R6QNH1">
    <property type="interactions" value="68"/>
</dbReference>
<evidence type="ECO:0000256" key="2">
    <source>
        <dbReference type="ARBA" id="ARBA00021310"/>
    </source>
</evidence>
<dbReference type="AlphaFoldDB" id="A0A4R6QNH1"/>
<evidence type="ECO:0000256" key="7">
    <source>
        <dbReference type="HAMAP-Rule" id="MF_00201"/>
    </source>
</evidence>
<keyword evidence="10" id="KW-1185">Reference proteome</keyword>
<dbReference type="GO" id="GO:0006310">
    <property type="term" value="P:DNA recombination"/>
    <property type="evidence" value="ECO:0007669"/>
    <property type="project" value="UniProtKB-UniRule"/>
</dbReference>
<dbReference type="InterPro" id="IPR037278">
    <property type="entry name" value="ARFGAP/RecO"/>
</dbReference>
<evidence type="ECO:0000313" key="9">
    <source>
        <dbReference type="EMBL" id="TDP71462.1"/>
    </source>
</evidence>
<dbReference type="EMBL" id="SNXS01000003">
    <property type="protein sequence ID" value="TDP71462.1"/>
    <property type="molecule type" value="Genomic_DNA"/>
</dbReference>
<dbReference type="GO" id="GO:0043590">
    <property type="term" value="C:bacterial nucleoid"/>
    <property type="evidence" value="ECO:0007669"/>
    <property type="project" value="TreeGrafter"/>
</dbReference>
<dbReference type="HAMAP" id="MF_00201">
    <property type="entry name" value="RecO"/>
    <property type="match status" value="1"/>
</dbReference>
<evidence type="ECO:0000256" key="6">
    <source>
        <dbReference type="ARBA" id="ARBA00033409"/>
    </source>
</evidence>
<dbReference type="RefSeq" id="WP_133701236.1">
    <property type="nucleotide sequence ID" value="NZ_SNXS01000003.1"/>
</dbReference>
<dbReference type="OrthoDB" id="9804792at2"/>
<accession>A0A4R6QNH1</accession>
<dbReference type="InterPro" id="IPR022572">
    <property type="entry name" value="DNA_rep/recomb_RecO_N"/>
</dbReference>
<evidence type="ECO:0000256" key="3">
    <source>
        <dbReference type="ARBA" id="ARBA00022763"/>
    </source>
</evidence>
<evidence type="ECO:0000259" key="8">
    <source>
        <dbReference type="Pfam" id="PF11967"/>
    </source>
</evidence>
<comment type="caution">
    <text evidence="9">The sequence shown here is derived from an EMBL/GenBank/DDBJ whole genome shotgun (WGS) entry which is preliminary data.</text>
</comment>
<proteinExistence type="inferred from homology"/>
<dbReference type="NCBIfam" id="TIGR00613">
    <property type="entry name" value="reco"/>
    <property type="match status" value="1"/>
</dbReference>
<feature type="domain" description="DNA replication/recombination mediator RecO N-terminal" evidence="8">
    <location>
        <begin position="16"/>
        <end position="76"/>
    </location>
</feature>